<dbReference type="PROSITE" id="PS51112">
    <property type="entry name" value="AMMECR1"/>
    <property type="match status" value="1"/>
</dbReference>
<dbReference type="Proteomes" id="UP000030661">
    <property type="component" value="Unassembled WGS sequence"/>
</dbReference>
<evidence type="ECO:0000259" key="2">
    <source>
        <dbReference type="PROSITE" id="PS51112"/>
    </source>
</evidence>
<accession>A0A081C6H4</accession>
<dbReference type="HOGENOM" id="CLU_045107_0_0_0"/>
<evidence type="ECO:0000313" key="4">
    <source>
        <dbReference type="Proteomes" id="UP000030661"/>
    </source>
</evidence>
<dbReference type="Pfam" id="PF01871">
    <property type="entry name" value="AMMECR1"/>
    <property type="match status" value="1"/>
</dbReference>
<gene>
    <name evidence="3" type="ORF">U27_00070</name>
</gene>
<dbReference type="CDD" id="cd07361">
    <property type="entry name" value="MEMO_like"/>
    <property type="match status" value="1"/>
</dbReference>
<dbReference type="EMBL" id="DF820472">
    <property type="protein sequence ID" value="GAK60179.1"/>
    <property type="molecule type" value="Genomic_DNA"/>
</dbReference>
<evidence type="ECO:0000256" key="1">
    <source>
        <dbReference type="ARBA" id="ARBA00006315"/>
    </source>
</evidence>
<keyword evidence="4" id="KW-1185">Reference proteome</keyword>
<evidence type="ECO:0000313" key="3">
    <source>
        <dbReference type="EMBL" id="GAK60179.1"/>
    </source>
</evidence>
<dbReference type="Gene3D" id="3.30.700.20">
    <property type="entry name" value="Hypothetical protein ph0010, domain 1"/>
    <property type="match status" value="1"/>
</dbReference>
<dbReference type="PANTHER" id="PTHR11060">
    <property type="entry name" value="PROTEIN MEMO1"/>
    <property type="match status" value="1"/>
</dbReference>
<name>A0A081C6H4_VECG1</name>
<dbReference type="Gene3D" id="3.40.830.10">
    <property type="entry name" value="LigB-like"/>
    <property type="match status" value="1"/>
</dbReference>
<reference evidence="3 4" key="1">
    <citation type="journal article" date="2015" name="PeerJ">
        <title>First genomic representation of candidate bacterial phylum KSB3 points to enhanced environmental sensing as a trigger of wastewater bulking.</title>
        <authorList>
            <person name="Sekiguchi Y."/>
            <person name="Ohashi A."/>
            <person name="Parks D.H."/>
            <person name="Yamauchi T."/>
            <person name="Tyson G.W."/>
            <person name="Hugenholtz P."/>
        </authorList>
    </citation>
    <scope>NUCLEOTIDE SEQUENCE [LARGE SCALE GENOMIC DNA]</scope>
</reference>
<sequence length="502" mass="56337">MKRIHIMMVIIFCLIVSVGANSFVQFKKVREAYVAGQFYPADPTALTAQLQEYLQMASRIEFNGQLHAIVVPHAGYIYSGPIAAYAYKQITTPFKRVVLFASNHSAYADVDGASVPDYTHYATPLGEVSVSPLVRTLLAQDRIAYIPEAHTTHIIEVQLPFLQTVLPEDFEILPVITGRMNWDDVRYFAELFNQYVDNETLFVLSTDLSHYHSYDEAVRLDTSCTRALETLDTRGVINSELCGQGAALILLEIAKKNGWQGKILDYRNSGDTAGDKSRVVGYAAVAYYQVSDHTSIAAPDQPQQITNPPLHSPQPLSHQEQKLLLELARTTLEQYLQTHTLFEPDPQRFSPFPALQETRGTFVTLKKQGELRGCIGNIIGKQPLYLGVRDHAINAAVHDSRFLPVKQEELTEIDLSISVLDVPRLLRVKTPEDYLEKLTHQDGVLLASGTAQATYLPQVWEQLPDPVEFLSRLCLKAGAQADCWKDPETLIYTYHAQEFAEE</sequence>
<dbReference type="NCBIfam" id="TIGR04335">
    <property type="entry name" value="AmmeMemoSam_A"/>
    <property type="match status" value="1"/>
</dbReference>
<dbReference type="eggNOG" id="COG2078">
    <property type="taxonomic scope" value="Bacteria"/>
</dbReference>
<dbReference type="InterPro" id="IPR002733">
    <property type="entry name" value="AMMECR1_domain"/>
</dbReference>
<feature type="domain" description="AMMECR1" evidence="2">
    <location>
        <begin position="319"/>
        <end position="502"/>
    </location>
</feature>
<protein>
    <submittedName>
        <fullName evidence="3">AMMECR1 domain protein</fullName>
    </submittedName>
</protein>
<dbReference type="SUPFAM" id="SSF143447">
    <property type="entry name" value="AMMECR1-like"/>
    <property type="match status" value="1"/>
</dbReference>
<organism evidence="3 4">
    <name type="scientific">Vecturithrix granuli</name>
    <dbReference type="NCBI Taxonomy" id="1499967"/>
    <lineage>
        <taxon>Bacteria</taxon>
        <taxon>Candidatus Moduliflexota</taxon>
        <taxon>Candidatus Vecturitrichia</taxon>
        <taxon>Candidatus Vecturitrichales</taxon>
        <taxon>Candidatus Vecturitrichaceae</taxon>
        <taxon>Candidatus Vecturithrix</taxon>
    </lineage>
</organism>
<dbReference type="eggNOG" id="COG1355">
    <property type="taxonomic scope" value="Bacteria"/>
</dbReference>
<dbReference type="Gene3D" id="3.30.1490.150">
    <property type="entry name" value="Hypothetical protein ph0010, domain 2"/>
    <property type="match status" value="1"/>
</dbReference>
<dbReference type="InterPro" id="IPR027485">
    <property type="entry name" value="AMMECR1_N"/>
</dbReference>
<comment type="similarity">
    <text evidence="1">Belongs to the MEMO1 family.</text>
</comment>
<dbReference type="NCBIfam" id="TIGR04336">
    <property type="entry name" value="AmmeMemoSam_B"/>
    <property type="match status" value="1"/>
</dbReference>
<dbReference type="InterPro" id="IPR002737">
    <property type="entry name" value="MEMO1_fam"/>
</dbReference>
<dbReference type="InterPro" id="IPR023473">
    <property type="entry name" value="AMMECR1"/>
</dbReference>
<dbReference type="NCBIfam" id="TIGR00296">
    <property type="entry name" value="TIGR00296 family protein"/>
    <property type="match status" value="1"/>
</dbReference>
<dbReference type="InterPro" id="IPR036071">
    <property type="entry name" value="AMMECR1_dom_sf"/>
</dbReference>
<dbReference type="PANTHER" id="PTHR11060:SF0">
    <property type="entry name" value="PROTEIN MEMO1"/>
    <property type="match status" value="1"/>
</dbReference>
<dbReference type="STRING" id="1499967.U27_00070"/>
<dbReference type="InterPro" id="IPR027623">
    <property type="entry name" value="AmmeMemoSam_A"/>
</dbReference>
<dbReference type="AlphaFoldDB" id="A0A081C6H4"/>
<proteinExistence type="inferred from homology"/>
<dbReference type="Pfam" id="PF01875">
    <property type="entry name" value="Memo"/>
    <property type="match status" value="1"/>
</dbReference>